<keyword evidence="1" id="KW-0539">Nucleus</keyword>
<dbReference type="InterPro" id="IPR011989">
    <property type="entry name" value="ARM-like"/>
</dbReference>
<keyword evidence="1" id="KW-0227">DNA damage</keyword>
<evidence type="ECO:0000313" key="4">
    <source>
        <dbReference type="Proteomes" id="UP001470230"/>
    </source>
</evidence>
<proteinExistence type="inferred from homology"/>
<gene>
    <name evidence="3" type="ORF">M9Y10_004579</name>
</gene>
<reference evidence="3 4" key="1">
    <citation type="submission" date="2024-04" db="EMBL/GenBank/DDBJ databases">
        <title>Tritrichomonas musculus Genome.</title>
        <authorList>
            <person name="Alves-Ferreira E."/>
            <person name="Grigg M."/>
            <person name="Lorenzi H."/>
            <person name="Galac M."/>
        </authorList>
    </citation>
    <scope>NUCLEOTIDE SEQUENCE [LARGE SCALE GENOMIC DNA]</scope>
    <source>
        <strain evidence="3 4">EAF2021</strain>
    </source>
</reference>
<dbReference type="EMBL" id="JAPFFF010000011">
    <property type="protein sequence ID" value="KAK8877816.1"/>
    <property type="molecule type" value="Genomic_DNA"/>
</dbReference>
<name>A0ABR2JJ30_9EUKA</name>
<dbReference type="Gene3D" id="1.25.10.10">
    <property type="entry name" value="Leucine-rich Repeat Variant"/>
    <property type="match status" value="1"/>
</dbReference>
<dbReference type="InterPro" id="IPR039920">
    <property type="entry name" value="MMS19"/>
</dbReference>
<evidence type="ECO:0000256" key="1">
    <source>
        <dbReference type="RuleBase" id="RU367072"/>
    </source>
</evidence>
<dbReference type="Pfam" id="PF14500">
    <property type="entry name" value="MMS19_N"/>
    <property type="match status" value="1"/>
</dbReference>
<feature type="domain" description="MMS19 N-terminal" evidence="2">
    <location>
        <begin position="44"/>
        <end position="267"/>
    </location>
</feature>
<dbReference type="InterPro" id="IPR029240">
    <property type="entry name" value="MMS19_N"/>
</dbReference>
<evidence type="ECO:0000313" key="3">
    <source>
        <dbReference type="EMBL" id="KAK8877816.1"/>
    </source>
</evidence>
<dbReference type="PANTHER" id="PTHR12891:SF0">
    <property type="entry name" value="MMS19 NUCLEOTIDE EXCISION REPAIR PROTEIN HOMOLOG"/>
    <property type="match status" value="1"/>
</dbReference>
<accession>A0ABR2JJ30</accession>
<sequence>MKSRLQALSKASNDDMLHQAILQSMLSEIENNEQLQNKIGEILPFLSDGDRNIRQQALTVLAFYNSQFHIPIVQQTIAEMAAIKLSDSACLNIACGIITANIQYIKDKSQIANIFTTLINSNIRANLYAHRLSAYKLFESIISLDHPQVDGIDEVMNSKAETVIETFKQFCGYEQDPRCLKVVFNFFNKFSDKVIRNCDLNQHQRNELFDIVGAFFPITQKEDLALQLSQTLVANSVFADDLAALVSLKLKNSLQDTRSSVYVALPILLVHDNTSNEQVVSVVSSFISSLNDHFDSDSTSATESVVNSAINAITNYVNINKNCHTLIRQIAISEWVTKIVQSKSATEIRAYSIVTWSLEKVILFAKEGMTPLSATLKKSMKLNDESRIQSILASIVEYLKIQNSSEKVENKNEYLNQFFATAQKALSSENRNLQITGLVLIREYVLHFITSLDQSFIPLILDHLTIQPFATQCLIALASQTQYSDLLTSQFINPLIDSIINKSAFYGINSNSGVVEFASKFTNVPSFSGPLFEAMAKAGNIKDLSRSILPQKILDDSIATILLDALKNVENASSLILAIAIRSNDAVITSQLNNNYKDISSTNNTLIRHKELIFSAAKPSAVPLNYIEAGQISTDKLKLLYSAKFTEYSQNFTPDRLALAIRGTFTNDFEPADIGRLLEFENQFDSALGDSFEKFEIISTRFVYDSEYKAALWDKYHNNLSSKPECYLSLYLLCPPEFFASDMDRAIPLFPLFLKCDIKGSLDLLIFTIINILNASSDMEENVQSAFQGSALIDLFMDHFEQIINSILLLLDPATTKDAHIRLDVCRIINLLSVAIPTKKLAPYRSAILRKLKKTLDDPKREVRQVAAQANMSWIKVNEECL</sequence>
<protein>
    <recommendedName>
        <fullName evidence="1">MMS19 nucleotide excision repair protein</fullName>
    </recommendedName>
</protein>
<keyword evidence="1" id="KW-0234">DNA repair</keyword>
<keyword evidence="4" id="KW-1185">Reference proteome</keyword>
<organism evidence="3 4">
    <name type="scientific">Tritrichomonas musculus</name>
    <dbReference type="NCBI Taxonomy" id="1915356"/>
    <lineage>
        <taxon>Eukaryota</taxon>
        <taxon>Metamonada</taxon>
        <taxon>Parabasalia</taxon>
        <taxon>Tritrichomonadida</taxon>
        <taxon>Tritrichomonadidae</taxon>
        <taxon>Tritrichomonas</taxon>
    </lineage>
</organism>
<dbReference type="SUPFAM" id="SSF48371">
    <property type="entry name" value="ARM repeat"/>
    <property type="match status" value="1"/>
</dbReference>
<dbReference type="Proteomes" id="UP001470230">
    <property type="component" value="Unassembled WGS sequence"/>
</dbReference>
<comment type="subcellular location">
    <subcellularLocation>
        <location evidence="1">Nucleus</location>
    </subcellularLocation>
</comment>
<comment type="caution">
    <text evidence="3">The sequence shown here is derived from an EMBL/GenBank/DDBJ whole genome shotgun (WGS) entry which is preliminary data.</text>
</comment>
<dbReference type="PANTHER" id="PTHR12891">
    <property type="entry name" value="DNA REPAIR/TRANSCRIPTION PROTEIN MET18/MMS19"/>
    <property type="match status" value="1"/>
</dbReference>
<evidence type="ECO:0000259" key="2">
    <source>
        <dbReference type="Pfam" id="PF14500"/>
    </source>
</evidence>
<comment type="similarity">
    <text evidence="1">Belongs to the MET18/MMS19 family.</text>
</comment>
<dbReference type="InterPro" id="IPR016024">
    <property type="entry name" value="ARM-type_fold"/>
</dbReference>
<comment type="function">
    <text evidence="1">Key component of the cytosolic iron-sulfur protein assembly (CIA) complex, a multiprotein complex that mediates the incorporation of iron-sulfur cluster into apoproteins specifically involved in DNA metabolism and genomic integrity. In the CIA complex, MMS19 acts as an adapter between early-acting CIA components and a subset of cellular target iron-sulfur proteins.</text>
</comment>